<dbReference type="RefSeq" id="WP_121278440.1">
    <property type="nucleotide sequence ID" value="NZ_RBZV01000005.1"/>
</dbReference>
<proteinExistence type="predicted"/>
<dbReference type="OrthoDB" id="1355850at2"/>
<evidence type="ECO:0000313" key="2">
    <source>
        <dbReference type="EMBL" id="RKP47494.1"/>
    </source>
</evidence>
<keyword evidence="3" id="KW-1185">Reference proteome</keyword>
<keyword evidence="1" id="KW-0472">Membrane</keyword>
<keyword evidence="1" id="KW-1133">Transmembrane helix</keyword>
<comment type="caution">
    <text evidence="2">The sequence shown here is derived from an EMBL/GenBank/DDBJ whole genome shotgun (WGS) entry which is preliminary data.</text>
</comment>
<dbReference type="Proteomes" id="UP000280434">
    <property type="component" value="Unassembled WGS sequence"/>
</dbReference>
<keyword evidence="1" id="KW-0812">Transmembrane</keyword>
<sequence length="169" mass="18340">MNGLMASIAAIGLALSLVVHGASLFGVDVMSLVPYVWALHVGVFIVFAPAVIFARKRFGARPALADLRQAFPGWVQVLAAVFFAYALINFYASFVSMDGAPAIKAGQYVLENHGRIVRALSSAEYTSLRAQVIRGFSGHWMFFYFVGFAYFAFCGNGEPLNGSVRNKAM</sequence>
<protein>
    <submittedName>
        <fullName evidence="2">Uncharacterized protein</fullName>
    </submittedName>
</protein>
<feature type="transmembrane region" description="Helical" evidence="1">
    <location>
        <begin position="37"/>
        <end position="54"/>
    </location>
</feature>
<organism evidence="2 3">
    <name type="scientific">Trinickia fusca</name>
    <dbReference type="NCBI Taxonomy" id="2419777"/>
    <lineage>
        <taxon>Bacteria</taxon>
        <taxon>Pseudomonadati</taxon>
        <taxon>Pseudomonadota</taxon>
        <taxon>Betaproteobacteria</taxon>
        <taxon>Burkholderiales</taxon>
        <taxon>Burkholderiaceae</taxon>
        <taxon>Trinickia</taxon>
    </lineage>
</organism>
<accession>A0A494XHC2</accession>
<name>A0A494XHC2_9BURK</name>
<dbReference type="EMBL" id="RBZV01000005">
    <property type="protein sequence ID" value="RKP47494.1"/>
    <property type="molecule type" value="Genomic_DNA"/>
</dbReference>
<evidence type="ECO:0000313" key="3">
    <source>
        <dbReference type="Proteomes" id="UP000280434"/>
    </source>
</evidence>
<feature type="transmembrane region" description="Helical" evidence="1">
    <location>
        <begin position="74"/>
        <end position="92"/>
    </location>
</feature>
<evidence type="ECO:0000256" key="1">
    <source>
        <dbReference type="SAM" id="Phobius"/>
    </source>
</evidence>
<dbReference type="AlphaFoldDB" id="A0A494XHC2"/>
<feature type="transmembrane region" description="Helical" evidence="1">
    <location>
        <begin position="141"/>
        <end position="160"/>
    </location>
</feature>
<reference evidence="2 3" key="1">
    <citation type="submission" date="2018-10" db="EMBL/GenBank/DDBJ databases">
        <title>Paraburkholderia sp. 7MK8-2, isolated from soil.</title>
        <authorList>
            <person name="Gao Z.-H."/>
            <person name="Qiu L.-H."/>
        </authorList>
    </citation>
    <scope>NUCLEOTIDE SEQUENCE [LARGE SCALE GENOMIC DNA]</scope>
    <source>
        <strain evidence="2 3">7MK8-2</strain>
    </source>
</reference>
<gene>
    <name evidence="2" type="ORF">D7S89_14750</name>
</gene>